<name>A0ABP7QFW3_9BACT</name>
<gene>
    <name evidence="1" type="ORF">GCM10022407_28920</name>
</gene>
<accession>A0ABP7QFW3</accession>
<comment type="caution">
    <text evidence="1">The sequence shown here is derived from an EMBL/GenBank/DDBJ whole genome shotgun (WGS) entry which is preliminary data.</text>
</comment>
<evidence type="ECO:0000313" key="1">
    <source>
        <dbReference type="EMBL" id="GAA3981890.1"/>
    </source>
</evidence>
<keyword evidence="2" id="KW-1185">Reference proteome</keyword>
<organism evidence="1 2">
    <name type="scientific">Hymenobacter antarcticus</name>
    <dbReference type="NCBI Taxonomy" id="486270"/>
    <lineage>
        <taxon>Bacteria</taxon>
        <taxon>Pseudomonadati</taxon>
        <taxon>Bacteroidota</taxon>
        <taxon>Cytophagia</taxon>
        <taxon>Cytophagales</taxon>
        <taxon>Hymenobacteraceae</taxon>
        <taxon>Hymenobacter</taxon>
    </lineage>
</organism>
<sequence>MRMLPHLDLQNWPYAWYGYWQEYGPDYAEYPSAKAFVDPTRTARYDLDPLLAYLRSGHALLATSRANFPSPFTGRRTTGSLCYVTDGTRCWLDDLADYVQEHHLAIPDAWYAAIEAQRFQMPALTEEQLERVSLPPTLQNPPATRV</sequence>
<dbReference type="Proteomes" id="UP001501556">
    <property type="component" value="Unassembled WGS sequence"/>
</dbReference>
<protein>
    <submittedName>
        <fullName evidence="1">Uncharacterized protein</fullName>
    </submittedName>
</protein>
<proteinExistence type="predicted"/>
<reference evidence="2" key="1">
    <citation type="journal article" date="2019" name="Int. J. Syst. Evol. Microbiol.">
        <title>The Global Catalogue of Microorganisms (GCM) 10K type strain sequencing project: providing services to taxonomists for standard genome sequencing and annotation.</title>
        <authorList>
            <consortium name="The Broad Institute Genomics Platform"/>
            <consortium name="The Broad Institute Genome Sequencing Center for Infectious Disease"/>
            <person name="Wu L."/>
            <person name="Ma J."/>
        </authorList>
    </citation>
    <scope>NUCLEOTIDE SEQUENCE [LARGE SCALE GENOMIC DNA]</scope>
    <source>
        <strain evidence="2">JCM 17217</strain>
    </source>
</reference>
<evidence type="ECO:0000313" key="2">
    <source>
        <dbReference type="Proteomes" id="UP001501556"/>
    </source>
</evidence>
<dbReference type="EMBL" id="BAABDI010000021">
    <property type="protein sequence ID" value="GAA3981890.1"/>
    <property type="molecule type" value="Genomic_DNA"/>
</dbReference>